<name>A0ACC3TVX6_9ASCO</name>
<proteinExistence type="predicted"/>
<accession>A0ACC3TVX6</accession>
<comment type="caution">
    <text evidence="1">The sequence shown here is derived from an EMBL/GenBank/DDBJ whole genome shotgun (WGS) entry which is preliminary data.</text>
</comment>
<sequence length="917" mass="99049">MTESKDLKNRRRRKYKKQVWKLSSPQGGALANVAPVFSDDHRFLVVLHALEIRLYAFPARQCVIRVPIVGASLAVDLFVDSSAELTSEGFPKVWIAMRNGVCISVDWKSESSKSINLNGLGVQRIHKILGVVDQARTFVLAVSDGVHDSDISFVRVSADGSSPPSTLLQVNKASLLSLSHSKSHFILGSSQSSKHYKKAGSGSVEVLTVGKFVDPTTFETLVSTTIERARSSSTIAVSDSGVVAVGSMTGVIDLYYPVTDTESTNVSRLEYRQSSKAHVIRTLKWHLDPVRALSFSLDGNYLLSGGNEKVLLFWQLDTGNIQFLPRLPGPITNIVVDNTSTAYALSLGNNNEDIVLLAATDLDDRLRVSSINASYNDIPPLSLARANISSGEPQNSASLKLLNLNKEAKRAKGFISNILDSAEISLPNFSIFPSAIHQFTPHAQQQLLKPHLYWYFPTLTNAQIQIYDPLRGEQVAVQSVARTLQLGKVLFEEAIPDPTITQLSLSADSRWMATVDETTTQPIDDLLSKSDVQINLKFWADDSVSNERAVGWKLVSQIISPHGSNVPVAAVVAAPQAYHRGHAFITACHGRGLRLWRPRIPQVRSRQVEWSARHIIDPSYESSIRKSSLGFSADSVQELPDVSLAWASDASIVLLGAGFDIHVVAVPTENSGGSFEAVRCLSGIIGSPVRGLGLIDTSLVVLSERQLTVYDILRDDIAWSANIGYTPKGCQALIAFGESSFAVAVNYASKAKSGLALLSNVYLLSHKSPIPLHVAQHSRPIAAVHGIPSVSKQKFTFIDTDKTIYTLSGPDTATGADQLKDVDVGERTSLAAEAEIAADVGPDAGSTAILNPKSGKFTIPAELATTETTAVPEGSAQADVVLKTSMVDTVFAGPEYALGDLDGVFDKLLEVIGQKEE</sequence>
<organism evidence="1 2">
    <name type="scientific">Lipomyces orientalis</name>
    <dbReference type="NCBI Taxonomy" id="1233043"/>
    <lineage>
        <taxon>Eukaryota</taxon>
        <taxon>Fungi</taxon>
        <taxon>Dikarya</taxon>
        <taxon>Ascomycota</taxon>
        <taxon>Saccharomycotina</taxon>
        <taxon>Lipomycetes</taxon>
        <taxon>Lipomycetales</taxon>
        <taxon>Lipomycetaceae</taxon>
        <taxon>Lipomyces</taxon>
    </lineage>
</organism>
<reference evidence="2" key="1">
    <citation type="journal article" date="2024" name="Front. Bioeng. Biotechnol.">
        <title>Genome-scale model development and genomic sequencing of the oleaginous clade Lipomyces.</title>
        <authorList>
            <person name="Czajka J.J."/>
            <person name="Han Y."/>
            <person name="Kim J."/>
            <person name="Mondo S.J."/>
            <person name="Hofstad B.A."/>
            <person name="Robles A."/>
            <person name="Haridas S."/>
            <person name="Riley R."/>
            <person name="LaButti K."/>
            <person name="Pangilinan J."/>
            <person name="Andreopoulos W."/>
            <person name="Lipzen A."/>
            <person name="Yan J."/>
            <person name="Wang M."/>
            <person name="Ng V."/>
            <person name="Grigoriev I.V."/>
            <person name="Spatafora J.W."/>
            <person name="Magnuson J.K."/>
            <person name="Baker S.E."/>
            <person name="Pomraning K.R."/>
        </authorList>
    </citation>
    <scope>NUCLEOTIDE SEQUENCE [LARGE SCALE GENOMIC DNA]</scope>
    <source>
        <strain evidence="2">CBS 10300</strain>
    </source>
</reference>
<dbReference type="Proteomes" id="UP001489719">
    <property type="component" value="Unassembled WGS sequence"/>
</dbReference>
<dbReference type="EMBL" id="MU970046">
    <property type="protein sequence ID" value="KAK9324817.1"/>
    <property type="molecule type" value="Genomic_DNA"/>
</dbReference>
<evidence type="ECO:0000313" key="2">
    <source>
        <dbReference type="Proteomes" id="UP001489719"/>
    </source>
</evidence>
<gene>
    <name evidence="1" type="ORF">V1517DRAFT_30135</name>
</gene>
<keyword evidence="2" id="KW-1185">Reference proteome</keyword>
<evidence type="ECO:0000313" key="1">
    <source>
        <dbReference type="EMBL" id="KAK9324817.1"/>
    </source>
</evidence>
<protein>
    <submittedName>
        <fullName evidence="1">Uncharacterized protein</fullName>
    </submittedName>
</protein>